<dbReference type="EMBL" id="AP025314">
    <property type="protein sequence ID" value="BDD09490.1"/>
    <property type="molecule type" value="Genomic_DNA"/>
</dbReference>
<gene>
    <name evidence="4" type="ORF">FUAX_19220</name>
</gene>
<dbReference type="PANTHER" id="PTHR10204">
    <property type="entry name" value="NAD P H OXIDOREDUCTASE-RELATED"/>
    <property type="match status" value="1"/>
</dbReference>
<feature type="domain" description="Flavodoxin-like fold" evidence="3">
    <location>
        <begin position="1"/>
        <end position="168"/>
    </location>
</feature>
<evidence type="ECO:0000259" key="3">
    <source>
        <dbReference type="Pfam" id="PF02525"/>
    </source>
</evidence>
<name>A0AAU9DEW5_9BACT</name>
<dbReference type="KEGG" id="fax:FUAX_19220"/>
<dbReference type="SUPFAM" id="SSF52218">
    <property type="entry name" value="Flavoproteins"/>
    <property type="match status" value="1"/>
</dbReference>
<evidence type="ECO:0000256" key="2">
    <source>
        <dbReference type="ARBA" id="ARBA00023002"/>
    </source>
</evidence>
<dbReference type="PANTHER" id="PTHR10204:SF34">
    <property type="entry name" value="NAD(P)H DEHYDROGENASE [QUINONE] 1 ISOFORM 1"/>
    <property type="match status" value="1"/>
</dbReference>
<dbReference type="Pfam" id="PF02525">
    <property type="entry name" value="Flavodoxin_2"/>
    <property type="match status" value="1"/>
</dbReference>
<dbReference type="InterPro" id="IPR051545">
    <property type="entry name" value="NAD(P)H_dehydrogenase_qn"/>
</dbReference>
<keyword evidence="2" id="KW-0560">Oxidoreductase</keyword>
<evidence type="ECO:0000313" key="4">
    <source>
        <dbReference type="EMBL" id="BDD09490.1"/>
    </source>
</evidence>
<dbReference type="AlphaFoldDB" id="A0AAU9DEW5"/>
<dbReference type="Proteomes" id="UP001348817">
    <property type="component" value="Chromosome"/>
</dbReference>
<dbReference type="Gene3D" id="3.40.50.360">
    <property type="match status" value="1"/>
</dbReference>
<sequence length="190" mass="21332">MNILIVNNHPDKESFNVAIASAFENEAKLAGHTVNTLNITDLDFDPNLRFGYRKRTTLEPDLIKAQDMIRKASHIIWIYPVWWGGLPALAKGFMDRAFLPGFAWELTESDEPVGLLKGKTAQVITTMDADIEEYQNLQNQNINTNLEFIGLEVVKNTNFAPTSSASTEQINLWLNEVKTLAQEIGKAVKV</sequence>
<dbReference type="RefSeq" id="WP_338391090.1">
    <property type="nucleotide sequence ID" value="NZ_AP025314.1"/>
</dbReference>
<evidence type="ECO:0000256" key="1">
    <source>
        <dbReference type="ARBA" id="ARBA00006252"/>
    </source>
</evidence>
<accession>A0AAU9DEW5</accession>
<keyword evidence="5" id="KW-1185">Reference proteome</keyword>
<dbReference type="GO" id="GO:0005829">
    <property type="term" value="C:cytosol"/>
    <property type="evidence" value="ECO:0007669"/>
    <property type="project" value="TreeGrafter"/>
</dbReference>
<proteinExistence type="inferred from homology"/>
<dbReference type="InterPro" id="IPR029039">
    <property type="entry name" value="Flavoprotein-like_sf"/>
</dbReference>
<organism evidence="4 5">
    <name type="scientific">Fulvitalea axinellae</name>
    <dbReference type="NCBI Taxonomy" id="1182444"/>
    <lineage>
        <taxon>Bacteria</taxon>
        <taxon>Pseudomonadati</taxon>
        <taxon>Bacteroidota</taxon>
        <taxon>Cytophagia</taxon>
        <taxon>Cytophagales</taxon>
        <taxon>Persicobacteraceae</taxon>
        <taxon>Fulvitalea</taxon>
    </lineage>
</organism>
<evidence type="ECO:0000313" key="5">
    <source>
        <dbReference type="Proteomes" id="UP001348817"/>
    </source>
</evidence>
<protein>
    <submittedName>
        <fullName evidence="4">NAD(P)H dehydrogenase (Quinone)</fullName>
    </submittedName>
</protein>
<dbReference type="GO" id="GO:0003955">
    <property type="term" value="F:NAD(P)H dehydrogenase (quinone) activity"/>
    <property type="evidence" value="ECO:0007669"/>
    <property type="project" value="TreeGrafter"/>
</dbReference>
<dbReference type="InterPro" id="IPR003680">
    <property type="entry name" value="Flavodoxin_fold"/>
</dbReference>
<reference evidence="4 5" key="1">
    <citation type="submission" date="2021-12" db="EMBL/GenBank/DDBJ databases">
        <title>Genome sequencing of bacteria with rrn-lacking chromosome and rrn-plasmid.</title>
        <authorList>
            <person name="Anda M."/>
            <person name="Iwasaki W."/>
        </authorList>
    </citation>
    <scope>NUCLEOTIDE SEQUENCE [LARGE SCALE GENOMIC DNA]</scope>
    <source>
        <strain evidence="4 5">DSM 100852</strain>
    </source>
</reference>
<comment type="similarity">
    <text evidence="1">Belongs to the NAD(P)H dehydrogenase (quinone) family.</text>
</comment>